<organism evidence="2 3">
    <name type="scientific">Austropuccinia psidii MF-1</name>
    <dbReference type="NCBI Taxonomy" id="1389203"/>
    <lineage>
        <taxon>Eukaryota</taxon>
        <taxon>Fungi</taxon>
        <taxon>Dikarya</taxon>
        <taxon>Basidiomycota</taxon>
        <taxon>Pucciniomycotina</taxon>
        <taxon>Pucciniomycetes</taxon>
        <taxon>Pucciniales</taxon>
        <taxon>Sphaerophragmiaceae</taxon>
        <taxon>Austropuccinia</taxon>
    </lineage>
</organism>
<feature type="compositionally biased region" description="Acidic residues" evidence="1">
    <location>
        <begin position="81"/>
        <end position="99"/>
    </location>
</feature>
<accession>A0A9Q3BA33</accession>
<name>A0A9Q3BA33_9BASI</name>
<comment type="caution">
    <text evidence="2">The sequence shown here is derived from an EMBL/GenBank/DDBJ whole genome shotgun (WGS) entry which is preliminary data.</text>
</comment>
<sequence>MSQKDIVTRAKFGRKWKTLDIKSPKKPFIKKDNPKENLKPKNTNDKRKFHKSGGFGKLANNCLKNSNKNAIVETEDHNDKEEESDFEEDTEEAQTSESDEISIINAQINNTELFYEVLDANSNFLHIGTSDTCITNIQNAKLHRTEPEKGMGYTAGEKG</sequence>
<proteinExistence type="predicted"/>
<gene>
    <name evidence="2" type="ORF">O181_001224</name>
</gene>
<evidence type="ECO:0000256" key="1">
    <source>
        <dbReference type="SAM" id="MobiDB-lite"/>
    </source>
</evidence>
<feature type="compositionally biased region" description="Basic and acidic residues" evidence="1">
    <location>
        <begin position="23"/>
        <end position="46"/>
    </location>
</feature>
<dbReference type="AlphaFoldDB" id="A0A9Q3BA33"/>
<feature type="region of interest" description="Disordered" evidence="1">
    <location>
        <begin position="23"/>
        <end position="99"/>
    </location>
</feature>
<dbReference type="Proteomes" id="UP000765509">
    <property type="component" value="Unassembled WGS sequence"/>
</dbReference>
<reference evidence="2" key="1">
    <citation type="submission" date="2021-03" db="EMBL/GenBank/DDBJ databases">
        <title>Draft genome sequence of rust myrtle Austropuccinia psidii MF-1, a brazilian biotype.</title>
        <authorList>
            <person name="Quecine M.C."/>
            <person name="Pachon D.M.R."/>
            <person name="Bonatelli M.L."/>
            <person name="Correr F.H."/>
            <person name="Franceschini L.M."/>
            <person name="Leite T.F."/>
            <person name="Margarido G.R.A."/>
            <person name="Almeida C.A."/>
            <person name="Ferrarezi J.A."/>
            <person name="Labate C.A."/>
        </authorList>
    </citation>
    <scope>NUCLEOTIDE SEQUENCE</scope>
    <source>
        <strain evidence="2">MF-1</strain>
    </source>
</reference>
<keyword evidence="3" id="KW-1185">Reference proteome</keyword>
<evidence type="ECO:0000313" key="2">
    <source>
        <dbReference type="EMBL" id="MBW0461509.1"/>
    </source>
</evidence>
<dbReference type="EMBL" id="AVOT02000171">
    <property type="protein sequence ID" value="MBW0461509.1"/>
    <property type="molecule type" value="Genomic_DNA"/>
</dbReference>
<protein>
    <submittedName>
        <fullName evidence="2">Uncharacterized protein</fullName>
    </submittedName>
</protein>
<evidence type="ECO:0000313" key="3">
    <source>
        <dbReference type="Proteomes" id="UP000765509"/>
    </source>
</evidence>